<dbReference type="AlphaFoldDB" id="A0A016U9B5"/>
<organism evidence="1 2">
    <name type="scientific">Ancylostoma ceylanicum</name>
    <dbReference type="NCBI Taxonomy" id="53326"/>
    <lineage>
        <taxon>Eukaryota</taxon>
        <taxon>Metazoa</taxon>
        <taxon>Ecdysozoa</taxon>
        <taxon>Nematoda</taxon>
        <taxon>Chromadorea</taxon>
        <taxon>Rhabditida</taxon>
        <taxon>Rhabditina</taxon>
        <taxon>Rhabditomorpha</taxon>
        <taxon>Strongyloidea</taxon>
        <taxon>Ancylostomatidae</taxon>
        <taxon>Ancylostomatinae</taxon>
        <taxon>Ancylostoma</taxon>
    </lineage>
</organism>
<dbReference type="EMBL" id="JARK01001386">
    <property type="protein sequence ID" value="EYC11501.1"/>
    <property type="molecule type" value="Genomic_DNA"/>
</dbReference>
<reference evidence="2" key="1">
    <citation type="journal article" date="2015" name="Nat. Genet.">
        <title>The genome and transcriptome of the zoonotic hookworm Ancylostoma ceylanicum identify infection-specific gene families.</title>
        <authorList>
            <person name="Schwarz E.M."/>
            <person name="Hu Y."/>
            <person name="Antoshechkin I."/>
            <person name="Miller M.M."/>
            <person name="Sternberg P.W."/>
            <person name="Aroian R.V."/>
        </authorList>
    </citation>
    <scope>NUCLEOTIDE SEQUENCE</scope>
    <source>
        <strain evidence="2">HY135</strain>
    </source>
</reference>
<comment type="caution">
    <text evidence="1">The sequence shown here is derived from an EMBL/GenBank/DDBJ whole genome shotgun (WGS) entry which is preliminary data.</text>
</comment>
<dbReference type="Proteomes" id="UP000024635">
    <property type="component" value="Unassembled WGS sequence"/>
</dbReference>
<proteinExistence type="predicted"/>
<sequence>MAAPPHRTYIPLVAWLSVSGAATHGLHLITRLNITVTCRRVCCSELFIFSSSPFTPSETEDIGHSTRAIIQMRYSVV</sequence>
<accession>A0A016U9B5</accession>
<protein>
    <submittedName>
        <fullName evidence="1">Uncharacterized protein</fullName>
    </submittedName>
</protein>
<gene>
    <name evidence="1" type="primary">Acey_s0050.g1947</name>
    <name evidence="1" type="ORF">Y032_0050g1947</name>
</gene>
<name>A0A016U9B5_9BILA</name>
<keyword evidence="2" id="KW-1185">Reference proteome</keyword>
<evidence type="ECO:0000313" key="1">
    <source>
        <dbReference type="EMBL" id="EYC11501.1"/>
    </source>
</evidence>
<evidence type="ECO:0000313" key="2">
    <source>
        <dbReference type="Proteomes" id="UP000024635"/>
    </source>
</evidence>